<accession>A0A1Y1SDG7</accession>
<dbReference type="InterPro" id="IPR032314">
    <property type="entry name" value="DUF4845"/>
</dbReference>
<dbReference type="STRING" id="1317117.ATO7_08027"/>
<keyword evidence="3" id="KW-1185">Reference proteome</keyword>
<name>A0A1Y1SDG7_9GAMM</name>
<protein>
    <recommendedName>
        <fullName evidence="4">Transmembrane protein</fullName>
    </recommendedName>
</protein>
<evidence type="ECO:0000256" key="1">
    <source>
        <dbReference type="SAM" id="Phobius"/>
    </source>
</evidence>
<dbReference type="Proteomes" id="UP000192342">
    <property type="component" value="Unassembled WGS sequence"/>
</dbReference>
<dbReference type="AlphaFoldDB" id="A0A1Y1SDG7"/>
<evidence type="ECO:0008006" key="4">
    <source>
        <dbReference type="Google" id="ProtNLM"/>
    </source>
</evidence>
<dbReference type="RefSeq" id="WP_158523112.1">
    <property type="nucleotide sequence ID" value="NZ_AQQV01000002.1"/>
</dbReference>
<dbReference type="EMBL" id="AQQV01000002">
    <property type="protein sequence ID" value="ORE86971.1"/>
    <property type="molecule type" value="Genomic_DNA"/>
</dbReference>
<evidence type="ECO:0000313" key="2">
    <source>
        <dbReference type="EMBL" id="ORE86971.1"/>
    </source>
</evidence>
<dbReference type="OrthoDB" id="5734946at2"/>
<keyword evidence="1" id="KW-0812">Transmembrane</keyword>
<feature type="transmembrane region" description="Helical" evidence="1">
    <location>
        <begin position="12"/>
        <end position="33"/>
    </location>
</feature>
<sequence length="122" mass="13851">MKRQAGGMYNVMFLLAVIGGGALLAMVIAPIYMNEAKATKIVSQTAKSPQNYELSQFELRKGLQRRWDVDDVKHLKVNDVKIKKSKNGKALAYKYEVREHLFANWDLVLTFDKEYPMVRGGG</sequence>
<gene>
    <name evidence="2" type="ORF">ATO7_08027</name>
</gene>
<organism evidence="2 3">
    <name type="scientific">Oceanococcus atlanticus</name>
    <dbReference type="NCBI Taxonomy" id="1317117"/>
    <lineage>
        <taxon>Bacteria</taxon>
        <taxon>Pseudomonadati</taxon>
        <taxon>Pseudomonadota</taxon>
        <taxon>Gammaproteobacteria</taxon>
        <taxon>Chromatiales</taxon>
        <taxon>Oceanococcaceae</taxon>
        <taxon>Oceanococcus</taxon>
    </lineage>
</organism>
<evidence type="ECO:0000313" key="3">
    <source>
        <dbReference type="Proteomes" id="UP000192342"/>
    </source>
</evidence>
<keyword evidence="1" id="KW-1133">Transmembrane helix</keyword>
<keyword evidence="1" id="KW-0472">Membrane</keyword>
<reference evidence="2 3" key="1">
    <citation type="submission" date="2013-04" db="EMBL/GenBank/DDBJ databases">
        <title>Oceanococcus atlanticus 22II-S10r2 Genome Sequencing.</title>
        <authorList>
            <person name="Lai Q."/>
            <person name="Li G."/>
            <person name="Shao Z."/>
        </authorList>
    </citation>
    <scope>NUCLEOTIDE SEQUENCE [LARGE SCALE GENOMIC DNA]</scope>
    <source>
        <strain evidence="2 3">22II-S10r2</strain>
    </source>
</reference>
<proteinExistence type="predicted"/>
<dbReference type="Pfam" id="PF16137">
    <property type="entry name" value="DUF4845"/>
    <property type="match status" value="1"/>
</dbReference>
<comment type="caution">
    <text evidence="2">The sequence shown here is derived from an EMBL/GenBank/DDBJ whole genome shotgun (WGS) entry which is preliminary data.</text>
</comment>